<keyword evidence="3" id="KW-0472">Membrane</keyword>
<dbReference type="PANTHER" id="PTHR11733">
    <property type="entry name" value="ZINC METALLOPROTEASE FAMILY M13 NEPRILYSIN-RELATED"/>
    <property type="match status" value="1"/>
</dbReference>
<dbReference type="GO" id="GO:0004222">
    <property type="term" value="F:metalloendopeptidase activity"/>
    <property type="evidence" value="ECO:0007669"/>
    <property type="project" value="InterPro"/>
</dbReference>
<feature type="compositionally biased region" description="Pro residues" evidence="2">
    <location>
        <begin position="11"/>
        <end position="21"/>
    </location>
</feature>
<organism evidence="5 6">
    <name type="scientific">Haemonchus contortus</name>
    <name type="common">Barber pole worm</name>
    <dbReference type="NCBI Taxonomy" id="6289"/>
    <lineage>
        <taxon>Eukaryota</taxon>
        <taxon>Metazoa</taxon>
        <taxon>Ecdysozoa</taxon>
        <taxon>Nematoda</taxon>
        <taxon>Chromadorea</taxon>
        <taxon>Rhabditida</taxon>
        <taxon>Rhabditina</taxon>
        <taxon>Rhabditomorpha</taxon>
        <taxon>Strongyloidea</taxon>
        <taxon>Trichostrongylidae</taxon>
        <taxon>Haemonchus</taxon>
    </lineage>
</organism>
<dbReference type="OrthoDB" id="5809267at2759"/>
<evidence type="ECO:0000259" key="4">
    <source>
        <dbReference type="Pfam" id="PF05649"/>
    </source>
</evidence>
<dbReference type="InterPro" id="IPR042089">
    <property type="entry name" value="Peptidase_M13_dom_2"/>
</dbReference>
<dbReference type="InterPro" id="IPR000718">
    <property type="entry name" value="Peptidase_M13"/>
</dbReference>
<dbReference type="WBParaSite" id="HCON_00108820-00001">
    <property type="protein sequence ID" value="HCON_00108820-00001"/>
    <property type="gene ID" value="HCON_00108820"/>
</dbReference>
<sequence length="768" mass="86516">MSQYSPSFGRSPPPPPSPPLTAPIAEPEHDVSDSRNGTVRQPPITEEQLLEVEILEVLEEARNGNGVHHAIPCKASPTIPIQPVGVPTPSEKAGNRFCSKCNIWLAVLCSLFFLLSIALFVVWAVTSHGFSNLGGLPKVCSTKECIDTAFRISNSVDDAVEPCENFYRYSCGKFHRQDMEKQMNFLEIQTDATRRKLHSILSSTESNDTSRTARLSRAVFSSCMDFEQRERIGYIALIDLLKNLPCGPILEGCNFSPVSYSWERHSGMLDWYADQFNFVVFGTDVYLKDRSQLILQFQPPDLSQIIGPIRTDLIKIANPGPTELEPLLQVQIRQNLTNDPVLLLIAPDEKQRQTMLEDVAQLMLDIDKLTRSTDPNITDMKLDDFKSIAPQISWRDLLGAELSPLLNLTDTTMVSVMNLEYFNQLALLAARYSLQTMANYLVVVTVKHLQAFTFDEKRQPSWLQCVENLETFEPVQKLYITNNQLNKKEKILSFLGELKKNFLATHQTQSPQYVSDINRIAFLVGYPQRLMDEELVWKPFSPVVVDFDDYFGSITRLLRRQSTNRLAQIGTSVDPDDTTVYDVLRPTIEYNGHLSIMVLPLAFLQPPIAIPGDGLPMDVVYGSLAVVVNHFLAKIYWQSIDRAYQMQCLDSIFRGFLASNYKSASNVQSELSRTVELADSLKTTSLGFLKWQKEHPLHKEQSLPGFDDLDDVQDMLLVFGTLFCDKGGAQSGSPYEAMMNTVASSSPLYSKHFHCTTNSAIYNRGLCL</sequence>
<dbReference type="SUPFAM" id="SSF55486">
    <property type="entry name" value="Metalloproteases ('zincins'), catalytic domain"/>
    <property type="match status" value="1"/>
</dbReference>
<keyword evidence="3" id="KW-0812">Transmembrane</keyword>
<proteinExistence type="inferred from homology"/>
<feature type="region of interest" description="Disordered" evidence="2">
    <location>
        <begin position="1"/>
        <end position="43"/>
    </location>
</feature>
<dbReference type="GO" id="GO:0016485">
    <property type="term" value="P:protein processing"/>
    <property type="evidence" value="ECO:0007669"/>
    <property type="project" value="TreeGrafter"/>
</dbReference>
<dbReference type="PROSITE" id="PS51885">
    <property type="entry name" value="NEPRILYSIN"/>
    <property type="match status" value="1"/>
</dbReference>
<dbReference type="InterPro" id="IPR008753">
    <property type="entry name" value="Peptidase_M13_N"/>
</dbReference>
<comment type="similarity">
    <text evidence="1">Belongs to the peptidase M13 family.</text>
</comment>
<evidence type="ECO:0000256" key="2">
    <source>
        <dbReference type="SAM" id="MobiDB-lite"/>
    </source>
</evidence>
<dbReference type="AlphaFoldDB" id="A0A7I4YKN8"/>
<keyword evidence="3" id="KW-1133">Transmembrane helix</keyword>
<dbReference type="Gene3D" id="3.40.390.10">
    <property type="entry name" value="Collagenase (Catalytic Domain)"/>
    <property type="match status" value="1"/>
</dbReference>
<name>A0A7I4YKN8_HAECO</name>
<keyword evidence="5" id="KW-1185">Reference proteome</keyword>
<feature type="compositionally biased region" description="Low complexity" evidence="2">
    <location>
        <begin position="1"/>
        <end position="10"/>
    </location>
</feature>
<dbReference type="PANTHER" id="PTHR11733:SF206">
    <property type="entry name" value="PEPTIDASE M13 N-TERMINAL DOMAIN-CONTAINING PROTEIN"/>
    <property type="match status" value="1"/>
</dbReference>
<dbReference type="GO" id="GO:0005886">
    <property type="term" value="C:plasma membrane"/>
    <property type="evidence" value="ECO:0007669"/>
    <property type="project" value="TreeGrafter"/>
</dbReference>
<accession>A0A7I4YKN8</accession>
<evidence type="ECO:0000256" key="3">
    <source>
        <dbReference type="SAM" id="Phobius"/>
    </source>
</evidence>
<feature type="domain" description="Peptidase M13 N-terminal" evidence="4">
    <location>
        <begin position="162"/>
        <end position="502"/>
    </location>
</feature>
<reference evidence="6" key="1">
    <citation type="submission" date="2020-12" db="UniProtKB">
        <authorList>
            <consortium name="WormBaseParasite"/>
        </authorList>
    </citation>
    <scope>IDENTIFICATION</scope>
    <source>
        <strain evidence="6">MHco3</strain>
    </source>
</reference>
<dbReference type="InterPro" id="IPR024079">
    <property type="entry name" value="MetalloPept_cat_dom_sf"/>
</dbReference>
<feature type="transmembrane region" description="Helical" evidence="3">
    <location>
        <begin position="103"/>
        <end position="125"/>
    </location>
</feature>
<dbReference type="Pfam" id="PF05649">
    <property type="entry name" value="Peptidase_M13_N"/>
    <property type="match status" value="1"/>
</dbReference>
<evidence type="ECO:0000313" key="6">
    <source>
        <dbReference type="WBParaSite" id="HCON_00108820-00001"/>
    </source>
</evidence>
<protein>
    <submittedName>
        <fullName evidence="6">Peptidase_M13_N domain-containing protein</fullName>
    </submittedName>
</protein>
<dbReference type="Proteomes" id="UP000025227">
    <property type="component" value="Unplaced"/>
</dbReference>
<dbReference type="Gene3D" id="1.10.1380.10">
    <property type="entry name" value="Neutral endopeptidase , domain2"/>
    <property type="match status" value="1"/>
</dbReference>
<evidence type="ECO:0000256" key="1">
    <source>
        <dbReference type="ARBA" id="ARBA00007357"/>
    </source>
</evidence>
<evidence type="ECO:0000313" key="5">
    <source>
        <dbReference type="Proteomes" id="UP000025227"/>
    </source>
</evidence>
<dbReference type="OMA" id="YSWERHA"/>